<comment type="subcellular location">
    <subcellularLocation>
        <location evidence="1">Cytoplasm</location>
    </subcellularLocation>
</comment>
<evidence type="ECO:0000256" key="1">
    <source>
        <dbReference type="ARBA" id="ARBA00004496"/>
    </source>
</evidence>
<keyword evidence="5" id="KW-1185">Reference proteome</keyword>
<dbReference type="EMBL" id="UYRU01048599">
    <property type="protein sequence ID" value="VDN10170.1"/>
    <property type="molecule type" value="Genomic_DNA"/>
</dbReference>
<dbReference type="PANTHER" id="PTHR15913">
    <property type="entry name" value="ACID CLUSTER PROTEIN 33"/>
    <property type="match status" value="1"/>
</dbReference>
<dbReference type="Proteomes" id="UP000281553">
    <property type="component" value="Unassembled WGS sequence"/>
</dbReference>
<evidence type="ECO:0000256" key="3">
    <source>
        <dbReference type="ARBA" id="ARBA00022490"/>
    </source>
</evidence>
<evidence type="ECO:0000256" key="2">
    <source>
        <dbReference type="ARBA" id="ARBA00008645"/>
    </source>
</evidence>
<keyword evidence="3" id="KW-0963">Cytoplasm</keyword>
<accession>A0A3P7L9Q2</accession>
<dbReference type="PANTHER" id="PTHR15913:SF0">
    <property type="entry name" value="MASPARDIN"/>
    <property type="match status" value="1"/>
</dbReference>
<evidence type="ECO:0008006" key="6">
    <source>
        <dbReference type="Google" id="ProtNLM"/>
    </source>
</evidence>
<dbReference type="AlphaFoldDB" id="A0A3P7L9Q2"/>
<comment type="similarity">
    <text evidence="2">Belongs to the AB hydrolase superfamily.</text>
</comment>
<dbReference type="OrthoDB" id="10264550at2759"/>
<dbReference type="InterPro" id="IPR026151">
    <property type="entry name" value="Maspardin"/>
</dbReference>
<gene>
    <name evidence="4" type="ORF">DILT_LOCUS6001</name>
</gene>
<reference evidence="4 5" key="1">
    <citation type="submission" date="2018-11" db="EMBL/GenBank/DDBJ databases">
        <authorList>
            <consortium name="Pathogen Informatics"/>
        </authorList>
    </citation>
    <scope>NUCLEOTIDE SEQUENCE [LARGE SCALE GENOMIC DNA]</scope>
</reference>
<sequence>MSQADLAARLTMNGVPDAVNVEELQEADIIIIEVGDLAASYKEHFESVNRAYPNAKVAHLELGGQFPFLSRAEEFAAYMEMHFESYHQTPFCPTANDEFDDNRI</sequence>
<evidence type="ECO:0000313" key="5">
    <source>
        <dbReference type="Proteomes" id="UP000281553"/>
    </source>
</evidence>
<name>A0A3P7L9Q2_DIBLA</name>
<evidence type="ECO:0000313" key="4">
    <source>
        <dbReference type="EMBL" id="VDN10170.1"/>
    </source>
</evidence>
<protein>
    <recommendedName>
        <fullName evidence="6">AB hydrolase-1 domain-containing protein</fullName>
    </recommendedName>
</protein>
<dbReference type="GO" id="GO:0005737">
    <property type="term" value="C:cytoplasm"/>
    <property type="evidence" value="ECO:0007669"/>
    <property type="project" value="UniProtKB-SubCell"/>
</dbReference>
<proteinExistence type="inferred from homology"/>
<organism evidence="4 5">
    <name type="scientific">Dibothriocephalus latus</name>
    <name type="common">Fish tapeworm</name>
    <name type="synonym">Diphyllobothrium latum</name>
    <dbReference type="NCBI Taxonomy" id="60516"/>
    <lineage>
        <taxon>Eukaryota</taxon>
        <taxon>Metazoa</taxon>
        <taxon>Spiralia</taxon>
        <taxon>Lophotrochozoa</taxon>
        <taxon>Platyhelminthes</taxon>
        <taxon>Cestoda</taxon>
        <taxon>Eucestoda</taxon>
        <taxon>Diphyllobothriidea</taxon>
        <taxon>Diphyllobothriidae</taxon>
        <taxon>Dibothriocephalus</taxon>
    </lineage>
</organism>